<evidence type="ECO:0000313" key="1">
    <source>
        <dbReference type="EMBL" id="KAF7259709.1"/>
    </source>
</evidence>
<protein>
    <submittedName>
        <fullName evidence="1">Uncharacterized protein</fullName>
    </submittedName>
</protein>
<sequence>MGHLLTERHNCATHVTQVIRQSAVTLERILRNAENYLRVLSLVIMNSATYHRLLLNCSTGSENCDTILC</sequence>
<gene>
    <name evidence="1" type="ORF">EG68_03196</name>
</gene>
<comment type="caution">
    <text evidence="1">The sequence shown here is derived from an EMBL/GenBank/DDBJ whole genome shotgun (WGS) entry which is preliminary data.</text>
</comment>
<organism evidence="1 2">
    <name type="scientific">Paragonimus skrjabini miyazakii</name>
    <dbReference type="NCBI Taxonomy" id="59628"/>
    <lineage>
        <taxon>Eukaryota</taxon>
        <taxon>Metazoa</taxon>
        <taxon>Spiralia</taxon>
        <taxon>Lophotrochozoa</taxon>
        <taxon>Platyhelminthes</taxon>
        <taxon>Trematoda</taxon>
        <taxon>Digenea</taxon>
        <taxon>Plagiorchiida</taxon>
        <taxon>Troglotremata</taxon>
        <taxon>Troglotrematidae</taxon>
        <taxon>Paragonimus</taxon>
    </lineage>
</organism>
<dbReference type="EMBL" id="JTDE01001074">
    <property type="protein sequence ID" value="KAF7259709.1"/>
    <property type="molecule type" value="Genomic_DNA"/>
</dbReference>
<evidence type="ECO:0000313" key="2">
    <source>
        <dbReference type="Proteomes" id="UP000822476"/>
    </source>
</evidence>
<reference evidence="1" key="1">
    <citation type="submission" date="2019-07" db="EMBL/GenBank/DDBJ databases">
        <title>Annotation for the trematode Paragonimus miyazaki's.</title>
        <authorList>
            <person name="Choi Y.-J."/>
        </authorList>
    </citation>
    <scope>NUCLEOTIDE SEQUENCE</scope>
    <source>
        <strain evidence="1">Japan</strain>
    </source>
</reference>
<keyword evidence="2" id="KW-1185">Reference proteome</keyword>
<proteinExistence type="predicted"/>
<dbReference type="AlphaFoldDB" id="A0A8S9YX79"/>
<name>A0A8S9YX79_9TREM</name>
<accession>A0A8S9YX79</accession>
<dbReference type="Proteomes" id="UP000822476">
    <property type="component" value="Unassembled WGS sequence"/>
</dbReference>